<dbReference type="KEGG" id="ovi:T265_00301"/>
<evidence type="ECO:0000313" key="3">
    <source>
        <dbReference type="Proteomes" id="UP000054324"/>
    </source>
</evidence>
<sequence>MNLLPFWSRIQSPEAPVNINSFESVNRHVNFSIRHHAFDNTSHQTRIPPQNHEPRSNKRTIADDLAGLDEKVCKSTEKKEDKKRKDAWEM</sequence>
<evidence type="ECO:0000256" key="1">
    <source>
        <dbReference type="SAM" id="MobiDB-lite"/>
    </source>
</evidence>
<dbReference type="GeneID" id="20314489"/>
<dbReference type="RefSeq" id="XP_009162310.1">
    <property type="nucleotide sequence ID" value="XM_009164046.1"/>
</dbReference>
<feature type="compositionally biased region" description="Polar residues" evidence="1">
    <location>
        <begin position="39"/>
        <end position="48"/>
    </location>
</feature>
<organism evidence="2 3">
    <name type="scientific">Opisthorchis viverrini</name>
    <name type="common">Southeast Asian liver fluke</name>
    <dbReference type="NCBI Taxonomy" id="6198"/>
    <lineage>
        <taxon>Eukaryota</taxon>
        <taxon>Metazoa</taxon>
        <taxon>Spiralia</taxon>
        <taxon>Lophotrochozoa</taxon>
        <taxon>Platyhelminthes</taxon>
        <taxon>Trematoda</taxon>
        <taxon>Digenea</taxon>
        <taxon>Opisthorchiida</taxon>
        <taxon>Opisthorchiata</taxon>
        <taxon>Opisthorchiidae</taxon>
        <taxon>Opisthorchis</taxon>
    </lineage>
</organism>
<protein>
    <submittedName>
        <fullName evidence="2">Uncharacterized protein</fullName>
    </submittedName>
</protein>
<proteinExistence type="predicted"/>
<dbReference type="EMBL" id="KL596621">
    <property type="protein sequence ID" value="KER33853.1"/>
    <property type="molecule type" value="Genomic_DNA"/>
</dbReference>
<feature type="region of interest" description="Disordered" evidence="1">
    <location>
        <begin position="39"/>
        <end position="90"/>
    </location>
</feature>
<reference evidence="2 3" key="1">
    <citation type="submission" date="2013-11" db="EMBL/GenBank/DDBJ databases">
        <title>Opisthorchis viverrini - life in the bile duct.</title>
        <authorList>
            <person name="Young N.D."/>
            <person name="Nagarajan N."/>
            <person name="Lin S.J."/>
            <person name="Korhonen P.K."/>
            <person name="Jex A.R."/>
            <person name="Hall R.S."/>
            <person name="Safavi-Hemami H."/>
            <person name="Kaewkong W."/>
            <person name="Bertrand D."/>
            <person name="Gao S."/>
            <person name="Seet Q."/>
            <person name="Wongkham S."/>
            <person name="Teh B.T."/>
            <person name="Wongkham C."/>
            <person name="Intapan P.M."/>
            <person name="Maleewong W."/>
            <person name="Yang X."/>
            <person name="Hu M."/>
            <person name="Wang Z."/>
            <person name="Hofmann A."/>
            <person name="Sternberg P.W."/>
            <person name="Tan P."/>
            <person name="Wang J."/>
            <person name="Gasser R.B."/>
        </authorList>
    </citation>
    <scope>NUCLEOTIDE SEQUENCE [LARGE SCALE GENOMIC DNA]</scope>
</reference>
<accession>A0A075A2A7</accession>
<dbReference type="CTD" id="20314489"/>
<name>A0A075A2A7_OPIVI</name>
<feature type="compositionally biased region" description="Basic and acidic residues" evidence="1">
    <location>
        <begin position="52"/>
        <end position="90"/>
    </location>
</feature>
<gene>
    <name evidence="2" type="ORF">T265_00301</name>
</gene>
<keyword evidence="3" id="KW-1185">Reference proteome</keyword>
<dbReference type="Proteomes" id="UP000054324">
    <property type="component" value="Unassembled WGS sequence"/>
</dbReference>
<evidence type="ECO:0000313" key="2">
    <source>
        <dbReference type="EMBL" id="KER33853.1"/>
    </source>
</evidence>
<dbReference type="AlphaFoldDB" id="A0A075A2A7"/>